<evidence type="ECO:0000256" key="9">
    <source>
        <dbReference type="ARBA" id="ARBA00022692"/>
    </source>
</evidence>
<dbReference type="InterPro" id="IPR025654">
    <property type="entry name" value="PEX2/10"/>
</dbReference>
<comment type="caution">
    <text evidence="20">The sequence shown here is derived from an EMBL/GenBank/DDBJ whole genome shotgun (WGS) entry which is preliminary data.</text>
</comment>
<dbReference type="Gene3D" id="3.30.40.10">
    <property type="entry name" value="Zinc/RING finger domain, C3HC4 (zinc finger)"/>
    <property type="match status" value="1"/>
</dbReference>
<dbReference type="PANTHER" id="PTHR23350:SF0">
    <property type="entry name" value="PEROXISOME BIOGENESIS FACTOR 10"/>
    <property type="match status" value="1"/>
</dbReference>
<evidence type="ECO:0000256" key="10">
    <source>
        <dbReference type="ARBA" id="ARBA00022723"/>
    </source>
</evidence>
<dbReference type="SMART" id="SM00184">
    <property type="entry name" value="RING"/>
    <property type="match status" value="1"/>
</dbReference>
<keyword evidence="6" id="KW-0813">Transport</keyword>
<keyword evidence="7" id="KW-0962">Peroxisome biogenesis</keyword>
<dbReference type="GO" id="GO:0008270">
    <property type="term" value="F:zinc ion binding"/>
    <property type="evidence" value="ECO:0007669"/>
    <property type="project" value="UniProtKB-KW"/>
</dbReference>
<keyword evidence="10" id="KW-0479">Metal-binding</keyword>
<evidence type="ECO:0000256" key="11">
    <source>
        <dbReference type="ARBA" id="ARBA00022771"/>
    </source>
</evidence>
<evidence type="ECO:0000256" key="7">
    <source>
        <dbReference type="ARBA" id="ARBA00022593"/>
    </source>
</evidence>
<dbReference type="InterPro" id="IPR017907">
    <property type="entry name" value="Znf_RING_CS"/>
</dbReference>
<evidence type="ECO:0000256" key="8">
    <source>
        <dbReference type="ARBA" id="ARBA00022679"/>
    </source>
</evidence>
<evidence type="ECO:0000313" key="20">
    <source>
        <dbReference type="EMBL" id="GIY21058.1"/>
    </source>
</evidence>
<evidence type="ECO:0000256" key="1">
    <source>
        <dbReference type="ARBA" id="ARBA00000900"/>
    </source>
</evidence>
<keyword evidence="17" id="KW-0576">Peroxisome</keyword>
<dbReference type="Pfam" id="PF04757">
    <property type="entry name" value="Pex2_Pex12"/>
    <property type="match status" value="1"/>
</dbReference>
<dbReference type="Proteomes" id="UP001054945">
    <property type="component" value="Unassembled WGS sequence"/>
</dbReference>
<evidence type="ECO:0000256" key="18">
    <source>
        <dbReference type="PROSITE-ProRule" id="PRU00175"/>
    </source>
</evidence>
<evidence type="ECO:0000256" key="15">
    <source>
        <dbReference type="ARBA" id="ARBA00022989"/>
    </source>
</evidence>
<dbReference type="PROSITE" id="PS50089">
    <property type="entry name" value="ZF_RING_2"/>
    <property type="match status" value="1"/>
</dbReference>
<keyword evidence="16" id="KW-0472">Membrane</keyword>
<evidence type="ECO:0000256" key="16">
    <source>
        <dbReference type="ARBA" id="ARBA00023136"/>
    </source>
</evidence>
<keyword evidence="8" id="KW-0808">Transferase</keyword>
<dbReference type="AlphaFoldDB" id="A0AAV4RGF6"/>
<dbReference type="EMBL" id="BPLR01007961">
    <property type="protein sequence ID" value="GIY21058.1"/>
    <property type="molecule type" value="Genomic_DNA"/>
</dbReference>
<dbReference type="EC" id="2.3.2.27" evidence="5"/>
<dbReference type="PROSITE" id="PS00518">
    <property type="entry name" value="ZF_RING_1"/>
    <property type="match status" value="1"/>
</dbReference>
<comment type="subcellular location">
    <subcellularLocation>
        <location evidence="2">Peroxisome membrane</location>
        <topology evidence="2">Multi-pass membrane protein</topology>
    </subcellularLocation>
</comment>
<evidence type="ECO:0000256" key="5">
    <source>
        <dbReference type="ARBA" id="ARBA00012483"/>
    </source>
</evidence>
<dbReference type="PANTHER" id="PTHR23350">
    <property type="entry name" value="PEROXISOME ASSEMBLY PROTEIN 10"/>
    <property type="match status" value="1"/>
</dbReference>
<evidence type="ECO:0000256" key="17">
    <source>
        <dbReference type="ARBA" id="ARBA00023140"/>
    </source>
</evidence>
<keyword evidence="13" id="KW-0862">Zinc</keyword>
<evidence type="ECO:0000259" key="19">
    <source>
        <dbReference type="PROSITE" id="PS50089"/>
    </source>
</evidence>
<dbReference type="Pfam" id="PF13920">
    <property type="entry name" value="zf-C3HC4_3"/>
    <property type="match status" value="1"/>
</dbReference>
<comment type="pathway">
    <text evidence="3">Protein modification; protein ubiquitination.</text>
</comment>
<dbReference type="GO" id="GO:0061630">
    <property type="term" value="F:ubiquitin protein ligase activity"/>
    <property type="evidence" value="ECO:0007669"/>
    <property type="project" value="UniProtKB-EC"/>
</dbReference>
<proteinExistence type="inferred from homology"/>
<organism evidence="20 21">
    <name type="scientific">Caerostris extrusa</name>
    <name type="common">Bark spider</name>
    <name type="synonym">Caerostris bankana</name>
    <dbReference type="NCBI Taxonomy" id="172846"/>
    <lineage>
        <taxon>Eukaryota</taxon>
        <taxon>Metazoa</taxon>
        <taxon>Ecdysozoa</taxon>
        <taxon>Arthropoda</taxon>
        <taxon>Chelicerata</taxon>
        <taxon>Arachnida</taxon>
        <taxon>Araneae</taxon>
        <taxon>Araneomorphae</taxon>
        <taxon>Entelegynae</taxon>
        <taxon>Araneoidea</taxon>
        <taxon>Araneidae</taxon>
        <taxon>Caerostris</taxon>
    </lineage>
</organism>
<keyword evidence="14" id="KW-0653">Protein transport</keyword>
<dbReference type="GO" id="GO:0016558">
    <property type="term" value="P:protein import into peroxisome matrix"/>
    <property type="evidence" value="ECO:0007669"/>
    <property type="project" value="InterPro"/>
</dbReference>
<keyword evidence="21" id="KW-1185">Reference proteome</keyword>
<gene>
    <name evidence="20" type="primary">Pex10</name>
    <name evidence="20" type="ORF">CEXT_46231</name>
</gene>
<dbReference type="CDD" id="cd16527">
    <property type="entry name" value="RING-HC_PEX10"/>
    <property type="match status" value="1"/>
</dbReference>
<evidence type="ECO:0000256" key="12">
    <source>
        <dbReference type="ARBA" id="ARBA00022786"/>
    </source>
</evidence>
<keyword evidence="12" id="KW-0833">Ubl conjugation pathway</keyword>
<evidence type="ECO:0000256" key="3">
    <source>
        <dbReference type="ARBA" id="ARBA00004906"/>
    </source>
</evidence>
<feature type="domain" description="RING-type" evidence="19">
    <location>
        <begin position="243"/>
        <end position="281"/>
    </location>
</feature>
<evidence type="ECO:0000313" key="21">
    <source>
        <dbReference type="Proteomes" id="UP001054945"/>
    </source>
</evidence>
<dbReference type="InterPro" id="IPR001841">
    <property type="entry name" value="Znf_RING"/>
</dbReference>
<evidence type="ECO:0000256" key="14">
    <source>
        <dbReference type="ARBA" id="ARBA00022927"/>
    </source>
</evidence>
<keyword evidence="11 18" id="KW-0863">Zinc-finger</keyword>
<accession>A0AAV4RGF6</accession>
<comment type="catalytic activity">
    <reaction evidence="1">
        <text>S-ubiquitinyl-[E2 ubiquitin-conjugating enzyme]-L-cysteine + [acceptor protein]-L-lysine = [E2 ubiquitin-conjugating enzyme]-L-cysteine + N(6)-ubiquitinyl-[acceptor protein]-L-lysine.</text>
        <dbReference type="EC" id="2.3.2.27"/>
    </reaction>
</comment>
<dbReference type="GO" id="GO:0005778">
    <property type="term" value="C:peroxisomal membrane"/>
    <property type="evidence" value="ECO:0007669"/>
    <property type="project" value="UniProtKB-SubCell"/>
</dbReference>
<dbReference type="InterPro" id="IPR006845">
    <property type="entry name" value="Pex_N"/>
</dbReference>
<dbReference type="InterPro" id="IPR013083">
    <property type="entry name" value="Znf_RING/FYVE/PHD"/>
</dbReference>
<evidence type="ECO:0000256" key="13">
    <source>
        <dbReference type="ARBA" id="ARBA00022833"/>
    </source>
</evidence>
<protein>
    <recommendedName>
        <fullName evidence="5">RING-type E3 ubiquitin transferase</fullName>
        <ecNumber evidence="5">2.3.2.27</ecNumber>
    </recommendedName>
</protein>
<evidence type="ECO:0000256" key="2">
    <source>
        <dbReference type="ARBA" id="ARBA00004585"/>
    </source>
</evidence>
<keyword evidence="15" id="KW-1133">Transmembrane helix</keyword>
<reference evidence="20 21" key="1">
    <citation type="submission" date="2021-06" db="EMBL/GenBank/DDBJ databases">
        <title>Caerostris extrusa draft genome.</title>
        <authorList>
            <person name="Kono N."/>
            <person name="Arakawa K."/>
        </authorList>
    </citation>
    <scope>NUCLEOTIDE SEQUENCE [LARGE SCALE GENOMIC DNA]</scope>
</reference>
<keyword evidence="9" id="KW-0812">Transmembrane</keyword>
<evidence type="ECO:0000256" key="6">
    <source>
        <dbReference type="ARBA" id="ARBA00022448"/>
    </source>
</evidence>
<evidence type="ECO:0000256" key="4">
    <source>
        <dbReference type="ARBA" id="ARBA00008704"/>
    </source>
</evidence>
<comment type="similarity">
    <text evidence="4">Belongs to the pex2/pex10/pex12 family.</text>
</comment>
<sequence>MVNPQVAGTAEILRATQKDEEYMRYLRNLIGDITQRCLGIPFYLKWKDFSATFSDALFFSLTTLSGLQTLGEEYTNIIQVDRSLQSIPSKWARFTDIGLRTIGYYFLLRLQTSLENELSSISTAESDDEEDPCITHLKNYLLIIFKAITVLQRIHLIIFYLNGSYNNISKRLIGIKYLVIRRWLVRPEHQKPYKILGWLAASQLLLNLAINMYNVKTKVSSAPAVQKENNPSGKGAATSQNQCSLCFEKRNSSTATPCGHLFCWSCITSWMQNKEECPLCREAFPPSKLIFLQNYY</sequence>
<name>A0AAV4RGF6_CAEEX</name>
<dbReference type="SUPFAM" id="SSF57850">
    <property type="entry name" value="RING/U-box"/>
    <property type="match status" value="1"/>
</dbReference>